<dbReference type="SUPFAM" id="SSF54593">
    <property type="entry name" value="Glyoxalase/Bleomycin resistance protein/Dihydroxybiphenyl dioxygenase"/>
    <property type="match status" value="1"/>
</dbReference>
<evidence type="ECO:0000313" key="3">
    <source>
        <dbReference type="EMBL" id="GIH80056.1"/>
    </source>
</evidence>
<dbReference type="Gene3D" id="3.10.180.10">
    <property type="entry name" value="2,3-Dihydroxybiphenyl 1,2-Dioxygenase, domain 1"/>
    <property type="match status" value="1"/>
</dbReference>
<organism evidence="3 4">
    <name type="scientific">Planobispora longispora</name>
    <dbReference type="NCBI Taxonomy" id="28887"/>
    <lineage>
        <taxon>Bacteria</taxon>
        <taxon>Bacillati</taxon>
        <taxon>Actinomycetota</taxon>
        <taxon>Actinomycetes</taxon>
        <taxon>Streptosporangiales</taxon>
        <taxon>Streptosporangiaceae</taxon>
        <taxon>Planobispora</taxon>
    </lineage>
</organism>
<dbReference type="CDD" id="cd08349">
    <property type="entry name" value="BLMA_like"/>
    <property type="match status" value="1"/>
</dbReference>
<evidence type="ECO:0000259" key="2">
    <source>
        <dbReference type="Pfam" id="PF00903"/>
    </source>
</evidence>
<evidence type="ECO:0000256" key="1">
    <source>
        <dbReference type="ARBA" id="ARBA00023251"/>
    </source>
</evidence>
<evidence type="ECO:0000313" key="4">
    <source>
        <dbReference type="Proteomes" id="UP000616724"/>
    </source>
</evidence>
<reference evidence="3 4" key="1">
    <citation type="submission" date="2021-01" db="EMBL/GenBank/DDBJ databases">
        <title>Whole genome shotgun sequence of Planobispora longispora NBRC 13918.</title>
        <authorList>
            <person name="Komaki H."/>
            <person name="Tamura T."/>
        </authorList>
    </citation>
    <scope>NUCLEOTIDE SEQUENCE [LARGE SCALE GENOMIC DNA]</scope>
    <source>
        <strain evidence="3 4">NBRC 13918</strain>
    </source>
</reference>
<feature type="domain" description="Glyoxalase/fosfomycin resistance/dioxygenase" evidence="2">
    <location>
        <begin position="10"/>
        <end position="123"/>
    </location>
</feature>
<dbReference type="AlphaFoldDB" id="A0A8J3W9Q0"/>
<dbReference type="GO" id="GO:0046677">
    <property type="term" value="P:response to antibiotic"/>
    <property type="evidence" value="ECO:0007669"/>
    <property type="project" value="UniProtKB-KW"/>
</dbReference>
<proteinExistence type="predicted"/>
<dbReference type="InterPro" id="IPR029068">
    <property type="entry name" value="Glyas_Bleomycin-R_OHBP_Dase"/>
</dbReference>
<sequence length="249" mass="26111">MRTESTIPGLPCRDLDNVLPFYTALGFDVTYRQERPNPYAAVRRGGIELHFFAVPTFDPADSMGSVVVLVPDTEALHTAFTAGLRAAFGKVPASGIPRMTRPRRKQGTAGGFTVVDPGGNWLRISRYGDAGDEPAAAEGRLARVVAAAARQADSRGDEAAGIRILETGLARHTDAPPAQRLSALVYLAELRWRTGARDAAAAALAEAGALELSAADREALAADLVTAAGLEADLGASRPEAGTAERPPV</sequence>
<dbReference type="EMBL" id="BOOH01000055">
    <property type="protein sequence ID" value="GIH80056.1"/>
    <property type="molecule type" value="Genomic_DNA"/>
</dbReference>
<dbReference type="RefSeq" id="WP_203894503.1">
    <property type="nucleotide sequence ID" value="NZ_BOOH01000055.1"/>
</dbReference>
<keyword evidence="1" id="KW-0046">Antibiotic resistance</keyword>
<name>A0A8J3W9Q0_9ACTN</name>
<protein>
    <recommendedName>
        <fullName evidence="2">Glyoxalase/fosfomycin resistance/dioxygenase domain-containing protein</fullName>
    </recommendedName>
</protein>
<gene>
    <name evidence="3" type="ORF">Plo01_64850</name>
</gene>
<comment type="caution">
    <text evidence="3">The sequence shown here is derived from an EMBL/GenBank/DDBJ whole genome shotgun (WGS) entry which is preliminary data.</text>
</comment>
<keyword evidence="4" id="KW-1185">Reference proteome</keyword>
<dbReference type="InterPro" id="IPR004360">
    <property type="entry name" value="Glyas_Fos-R_dOase_dom"/>
</dbReference>
<dbReference type="Proteomes" id="UP000616724">
    <property type="component" value="Unassembled WGS sequence"/>
</dbReference>
<dbReference type="InterPro" id="IPR000335">
    <property type="entry name" value="Bleomycin-R"/>
</dbReference>
<accession>A0A8J3W9Q0</accession>
<dbReference type="Pfam" id="PF00903">
    <property type="entry name" value="Glyoxalase"/>
    <property type="match status" value="1"/>
</dbReference>